<dbReference type="OrthoDB" id="6710127at2"/>
<dbReference type="EMBL" id="QSLN01000027">
    <property type="protein sequence ID" value="RDV80909.1"/>
    <property type="molecule type" value="Genomic_DNA"/>
</dbReference>
<evidence type="ECO:0000313" key="1">
    <source>
        <dbReference type="EMBL" id="RDV80909.1"/>
    </source>
</evidence>
<comment type="caution">
    <text evidence="1">The sequence shown here is derived from an EMBL/GenBank/DDBJ whole genome shotgun (WGS) entry which is preliminary data.</text>
</comment>
<evidence type="ECO:0000313" key="2">
    <source>
        <dbReference type="Proteomes" id="UP000256329"/>
    </source>
</evidence>
<accession>A0A3D8P396</accession>
<reference evidence="1 2" key="1">
    <citation type="submission" date="2018-08" db="EMBL/GenBank/DDBJ databases">
        <title>Form III RuBisCO-mediated autotrophy in Thermodesulfobium bacteria.</title>
        <authorList>
            <person name="Toshchakov S.V."/>
            <person name="Kublanov I.V."/>
            <person name="Frolov E."/>
            <person name="Bonch-Osmolovskaya E.A."/>
            <person name="Tourova T.P."/>
            <person name="Chernych N.A."/>
            <person name="Lebedinsky A.V."/>
        </authorList>
    </citation>
    <scope>NUCLEOTIDE SEQUENCE [LARGE SCALE GENOMIC DNA]</scope>
    <source>
        <strain evidence="1 2">SR</strain>
    </source>
</reference>
<dbReference type="RefSeq" id="WP_115793376.1">
    <property type="nucleotide sequence ID" value="NZ_QSLN01000027.1"/>
</dbReference>
<protein>
    <submittedName>
        <fullName evidence="1">Uncharacterized protein</fullName>
    </submittedName>
</protein>
<keyword evidence="2" id="KW-1185">Reference proteome</keyword>
<dbReference type="Proteomes" id="UP000256329">
    <property type="component" value="Unassembled WGS sequence"/>
</dbReference>
<name>A0A3D8P396_9THEO</name>
<gene>
    <name evidence="1" type="ORF">DXX99_10195</name>
</gene>
<organism evidence="1 2">
    <name type="scientific">Ammonifex thiophilus</name>
    <dbReference type="NCBI Taxonomy" id="444093"/>
    <lineage>
        <taxon>Bacteria</taxon>
        <taxon>Bacillati</taxon>
        <taxon>Bacillota</taxon>
        <taxon>Clostridia</taxon>
        <taxon>Thermoanaerobacterales</taxon>
        <taxon>Thermoanaerobacteraceae</taxon>
        <taxon>Ammonifex</taxon>
    </lineage>
</organism>
<proteinExistence type="predicted"/>
<sequence>MILVNSPASIKTCWIAWVKREMGLTRGRAPNNLGDRVPPPPPPVHQAIREFIEEFRAREGRIPTYREIQKGVFLRLKRSSPEADPFFRADEWALETGVADLAQEHDRYAEQGL</sequence>
<dbReference type="AlphaFoldDB" id="A0A3D8P396"/>